<dbReference type="EMBL" id="QNSF01000036">
    <property type="protein sequence ID" value="RBP85981.1"/>
    <property type="molecule type" value="Genomic_DNA"/>
</dbReference>
<dbReference type="CDD" id="cd07067">
    <property type="entry name" value="HP_PGM_like"/>
    <property type="match status" value="1"/>
</dbReference>
<evidence type="ECO:0000313" key="4">
    <source>
        <dbReference type="Proteomes" id="UP000252731"/>
    </source>
</evidence>
<name>A0A366JG74_CYTFI</name>
<sequence length="191" mass="21357">MITEICLVRHGETDWNMFGKLQGRTDIPLNSNGINQARECGKFLASANWDLIVTSPLQRAKQTAEIISSLINIPIYEMADFLERDYGDAEGMTVKERAAAFPDKNYPNQENRNSLNKRVMIGLENIIQSYKCRRVILVAHGAVINAILAQLSNGKVGSGKTRLKNACISNINFSQDTWNIGDFNQVTHLSE</sequence>
<evidence type="ECO:0000256" key="1">
    <source>
        <dbReference type="PIRSR" id="PIRSR613078-1"/>
    </source>
</evidence>
<feature type="active site" description="Proton donor/acceptor" evidence="1">
    <location>
        <position position="83"/>
    </location>
</feature>
<dbReference type="InterPro" id="IPR001345">
    <property type="entry name" value="PG/BPGM_mutase_AS"/>
</dbReference>
<comment type="caution">
    <text evidence="3">The sequence shown here is derived from an EMBL/GenBank/DDBJ whole genome shotgun (WGS) entry which is preliminary data.</text>
</comment>
<dbReference type="PANTHER" id="PTHR48100">
    <property type="entry name" value="BROAD-SPECIFICITY PHOSPHATASE YOR283W-RELATED"/>
    <property type="match status" value="1"/>
</dbReference>
<feature type="binding site" evidence="2">
    <location>
        <begin position="9"/>
        <end position="16"/>
    </location>
    <ligand>
        <name>substrate</name>
    </ligand>
</feature>
<dbReference type="InterPro" id="IPR029033">
    <property type="entry name" value="His_PPase_superfam"/>
</dbReference>
<dbReference type="Proteomes" id="UP000252731">
    <property type="component" value="Unassembled WGS sequence"/>
</dbReference>
<organism evidence="3 4">
    <name type="scientific">Cytobacillus firmus</name>
    <name type="common">Bacillus firmus</name>
    <dbReference type="NCBI Taxonomy" id="1399"/>
    <lineage>
        <taxon>Bacteria</taxon>
        <taxon>Bacillati</taxon>
        <taxon>Bacillota</taxon>
        <taxon>Bacilli</taxon>
        <taxon>Bacillales</taxon>
        <taxon>Bacillaceae</taxon>
        <taxon>Cytobacillus</taxon>
    </lineage>
</organism>
<dbReference type="InterPro" id="IPR050275">
    <property type="entry name" value="PGM_Phosphatase"/>
</dbReference>
<dbReference type="AlphaFoldDB" id="A0A366JG74"/>
<gene>
    <name evidence="3" type="ORF">DFO70_13613</name>
</gene>
<evidence type="ECO:0000256" key="2">
    <source>
        <dbReference type="PIRSR" id="PIRSR613078-2"/>
    </source>
</evidence>
<protein>
    <submittedName>
        <fullName evidence="3">Broad-specificity phosphatase PhoE</fullName>
    </submittedName>
</protein>
<dbReference type="Pfam" id="PF00300">
    <property type="entry name" value="His_Phos_1"/>
    <property type="match status" value="1"/>
</dbReference>
<feature type="active site" description="Tele-phosphohistidine intermediate" evidence="1">
    <location>
        <position position="10"/>
    </location>
</feature>
<dbReference type="PANTHER" id="PTHR48100:SF59">
    <property type="entry name" value="ADENOSYLCOBALAMIN_ALPHA-RIBAZOLE PHOSPHATASE"/>
    <property type="match status" value="1"/>
</dbReference>
<dbReference type="GO" id="GO:0016791">
    <property type="term" value="F:phosphatase activity"/>
    <property type="evidence" value="ECO:0007669"/>
    <property type="project" value="TreeGrafter"/>
</dbReference>
<dbReference type="GO" id="GO:0005737">
    <property type="term" value="C:cytoplasm"/>
    <property type="evidence" value="ECO:0007669"/>
    <property type="project" value="TreeGrafter"/>
</dbReference>
<feature type="binding site" evidence="2">
    <location>
        <begin position="83"/>
        <end position="86"/>
    </location>
    <ligand>
        <name>substrate</name>
    </ligand>
</feature>
<reference evidence="3 4" key="1">
    <citation type="submission" date="2018-06" db="EMBL/GenBank/DDBJ databases">
        <title>Freshwater and sediment microbial communities from various areas in North America, analyzing microbe dynamics in response to fracking.</title>
        <authorList>
            <person name="Lamendella R."/>
        </authorList>
    </citation>
    <scope>NUCLEOTIDE SEQUENCE [LARGE SCALE GENOMIC DNA]</scope>
    <source>
        <strain evidence="3 4">14_TX</strain>
    </source>
</reference>
<feature type="binding site" evidence="2">
    <location>
        <position position="59"/>
    </location>
    <ligand>
        <name>substrate</name>
    </ligand>
</feature>
<evidence type="ECO:0000313" key="3">
    <source>
        <dbReference type="EMBL" id="RBP85981.1"/>
    </source>
</evidence>
<accession>A0A366JG74</accession>
<dbReference type="InterPro" id="IPR013078">
    <property type="entry name" value="His_Pase_superF_clade-1"/>
</dbReference>
<dbReference type="SUPFAM" id="SSF53254">
    <property type="entry name" value="Phosphoglycerate mutase-like"/>
    <property type="match status" value="1"/>
</dbReference>
<keyword evidence="4" id="KW-1185">Reference proteome</keyword>
<dbReference type="SMART" id="SM00855">
    <property type="entry name" value="PGAM"/>
    <property type="match status" value="1"/>
</dbReference>
<dbReference type="PROSITE" id="PS00175">
    <property type="entry name" value="PG_MUTASE"/>
    <property type="match status" value="1"/>
</dbReference>
<proteinExistence type="predicted"/>
<dbReference type="Gene3D" id="3.40.50.1240">
    <property type="entry name" value="Phosphoglycerate mutase-like"/>
    <property type="match status" value="1"/>
</dbReference>